<keyword evidence="1" id="KW-0812">Transmembrane</keyword>
<comment type="caution">
    <text evidence="2">The sequence shown here is derived from an EMBL/GenBank/DDBJ whole genome shotgun (WGS) entry which is preliminary data.</text>
</comment>
<keyword evidence="1" id="KW-0472">Membrane</keyword>
<evidence type="ECO:0000313" key="2">
    <source>
        <dbReference type="EMBL" id="CAD8127417.1"/>
    </source>
</evidence>
<reference evidence="2" key="1">
    <citation type="submission" date="2021-01" db="EMBL/GenBank/DDBJ databases">
        <authorList>
            <consortium name="Genoscope - CEA"/>
            <person name="William W."/>
        </authorList>
    </citation>
    <scope>NUCLEOTIDE SEQUENCE</scope>
</reference>
<dbReference type="Proteomes" id="UP000692954">
    <property type="component" value="Unassembled WGS sequence"/>
</dbReference>
<gene>
    <name evidence="2" type="ORF">PSON_ATCC_30995.1.T1760066</name>
</gene>
<feature type="transmembrane region" description="Helical" evidence="1">
    <location>
        <begin position="97"/>
        <end position="118"/>
    </location>
</feature>
<accession>A0A8S1RIX2</accession>
<name>A0A8S1RIX2_9CILI</name>
<evidence type="ECO:0000256" key="1">
    <source>
        <dbReference type="SAM" id="Phobius"/>
    </source>
</evidence>
<organism evidence="2 3">
    <name type="scientific">Paramecium sonneborni</name>
    <dbReference type="NCBI Taxonomy" id="65129"/>
    <lineage>
        <taxon>Eukaryota</taxon>
        <taxon>Sar</taxon>
        <taxon>Alveolata</taxon>
        <taxon>Ciliophora</taxon>
        <taxon>Intramacronucleata</taxon>
        <taxon>Oligohymenophorea</taxon>
        <taxon>Peniculida</taxon>
        <taxon>Parameciidae</taxon>
        <taxon>Paramecium</taxon>
    </lineage>
</organism>
<dbReference type="AlphaFoldDB" id="A0A8S1RIX2"/>
<feature type="transmembrane region" description="Helical" evidence="1">
    <location>
        <begin position="65"/>
        <end position="85"/>
    </location>
</feature>
<sequence length="219" mass="26215">MNQQQLQGSRQNNWELQQDGQVNESDALINLEIAQSWLISALLLVVLFNSFLTLLLSSLTFGLSFRIPLLFLSIVHLIYLIKVCIVHHKTVKTDFDCCFELTWNIGLISYYSCLIYFVEQHSFQIQYLGMLLCFYNAIWMFYSGVQLHKKKCEKQQYKLVQEENQYSWVCLQSYVLQYRQHLSIQNQSIGWLFIGYMHLYQYGYSYQQQYFQSQYQYLI</sequence>
<proteinExistence type="predicted"/>
<dbReference type="EMBL" id="CAJJDN010000176">
    <property type="protein sequence ID" value="CAD8127417.1"/>
    <property type="molecule type" value="Genomic_DNA"/>
</dbReference>
<keyword evidence="3" id="KW-1185">Reference proteome</keyword>
<feature type="transmembrane region" description="Helical" evidence="1">
    <location>
        <begin position="37"/>
        <end position="59"/>
    </location>
</feature>
<evidence type="ECO:0008006" key="4">
    <source>
        <dbReference type="Google" id="ProtNLM"/>
    </source>
</evidence>
<feature type="transmembrane region" description="Helical" evidence="1">
    <location>
        <begin position="124"/>
        <end position="145"/>
    </location>
</feature>
<protein>
    <recommendedName>
        <fullName evidence="4">Transmembrane protein</fullName>
    </recommendedName>
</protein>
<keyword evidence="1" id="KW-1133">Transmembrane helix</keyword>
<evidence type="ECO:0000313" key="3">
    <source>
        <dbReference type="Proteomes" id="UP000692954"/>
    </source>
</evidence>